<feature type="domain" description="DUF7793" evidence="1">
    <location>
        <begin position="35"/>
        <end position="124"/>
    </location>
</feature>
<name>A0A7Y0LAA4_9GAMM</name>
<dbReference type="SUPFAM" id="SSF52091">
    <property type="entry name" value="SpoIIaa-like"/>
    <property type="match status" value="1"/>
</dbReference>
<dbReference type="InterPro" id="IPR056695">
    <property type="entry name" value="DUF7793"/>
</dbReference>
<sequence length="126" mass="14422">MSLVHGDFEITFDNNTLMVKLSGSFNELGTLKLTDLIKNNIENLNGQKFYMLVDDRELDGFTPEAYQVIEENNHWLGQQNLLAKAFIMRNLVQESLDNYFIPSKKGQNTKAFTDMASAIAWLNTQQ</sequence>
<protein>
    <recommendedName>
        <fullName evidence="1">DUF7793 domain-containing protein</fullName>
    </recommendedName>
</protein>
<gene>
    <name evidence="2" type="ORF">HII17_04745</name>
</gene>
<proteinExistence type="predicted"/>
<organism evidence="2 3">
    <name type="scientific">Thalassotalea algicola</name>
    <dbReference type="NCBI Taxonomy" id="2716224"/>
    <lineage>
        <taxon>Bacteria</taxon>
        <taxon>Pseudomonadati</taxon>
        <taxon>Pseudomonadota</taxon>
        <taxon>Gammaproteobacteria</taxon>
        <taxon>Alteromonadales</taxon>
        <taxon>Colwelliaceae</taxon>
        <taxon>Thalassotalea</taxon>
    </lineage>
</organism>
<dbReference type="Gene3D" id="3.40.50.10600">
    <property type="entry name" value="SpoIIaa-like domains"/>
    <property type="match status" value="1"/>
</dbReference>
<keyword evidence="3" id="KW-1185">Reference proteome</keyword>
<dbReference type="InterPro" id="IPR036513">
    <property type="entry name" value="STAS_dom_sf"/>
</dbReference>
<evidence type="ECO:0000259" key="1">
    <source>
        <dbReference type="Pfam" id="PF25056"/>
    </source>
</evidence>
<accession>A0A7Y0LAA4</accession>
<evidence type="ECO:0000313" key="2">
    <source>
        <dbReference type="EMBL" id="NMP30864.1"/>
    </source>
</evidence>
<dbReference type="EMBL" id="JABBXH010000002">
    <property type="protein sequence ID" value="NMP30864.1"/>
    <property type="molecule type" value="Genomic_DNA"/>
</dbReference>
<dbReference type="InterPro" id="IPR038396">
    <property type="entry name" value="SpoIIAA-like_sf"/>
</dbReference>
<comment type="caution">
    <text evidence="2">The sequence shown here is derived from an EMBL/GenBank/DDBJ whole genome shotgun (WGS) entry which is preliminary data.</text>
</comment>
<dbReference type="RefSeq" id="WP_169074217.1">
    <property type="nucleotide sequence ID" value="NZ_JABBXH010000002.1"/>
</dbReference>
<evidence type="ECO:0000313" key="3">
    <source>
        <dbReference type="Proteomes" id="UP000568664"/>
    </source>
</evidence>
<dbReference type="AlphaFoldDB" id="A0A7Y0LAA4"/>
<dbReference type="Proteomes" id="UP000568664">
    <property type="component" value="Unassembled WGS sequence"/>
</dbReference>
<dbReference type="Pfam" id="PF25056">
    <property type="entry name" value="DUF7793"/>
    <property type="match status" value="1"/>
</dbReference>
<reference evidence="2 3" key="1">
    <citation type="submission" date="2020-04" db="EMBL/GenBank/DDBJ databases">
        <title>Thalassotalea sp. M1531, isolated from the surface of marine red alga.</title>
        <authorList>
            <person name="Pang L."/>
            <person name="Lu D.-C."/>
        </authorList>
    </citation>
    <scope>NUCLEOTIDE SEQUENCE [LARGE SCALE GENOMIC DNA]</scope>
    <source>
        <strain evidence="2 3">M1531</strain>
    </source>
</reference>